<name>A0ABR9REZ8_9FIRM</name>
<dbReference type="Proteomes" id="UP000806211">
    <property type="component" value="Unassembled WGS sequence"/>
</dbReference>
<evidence type="ECO:0008006" key="3">
    <source>
        <dbReference type="Google" id="ProtNLM"/>
    </source>
</evidence>
<organism evidence="1 2">
    <name type="scientific">Pseudoflavonifractor gallinarum</name>
    <dbReference type="NCBI Taxonomy" id="2779352"/>
    <lineage>
        <taxon>Bacteria</taxon>
        <taxon>Bacillati</taxon>
        <taxon>Bacillota</taxon>
        <taxon>Clostridia</taxon>
        <taxon>Eubacteriales</taxon>
        <taxon>Oscillospiraceae</taxon>
        <taxon>Pseudoflavonifractor</taxon>
    </lineage>
</organism>
<proteinExistence type="predicted"/>
<gene>
    <name evidence="1" type="ORF">INF37_15000</name>
</gene>
<protein>
    <recommendedName>
        <fullName evidence="3">NlpC/P60 domain-containing protein</fullName>
    </recommendedName>
</protein>
<keyword evidence="2" id="KW-1185">Reference proteome</keyword>
<sequence length="224" mass="25846">MIWIEMSRDETHGGGEWGFGKCLWSPSYKRGDKKSSWLFWKNLLDVQQGDIIIHLRGKGHLATFVGYSVAATDGHETLEHPPEAGKWNYATSYFRVLLKDYQEFKEPIKLDNVFSKYHEQLITYLENLPSTPTNRFFVYQSGRLQCLNGAYLSKCDEELLSFILSKWDEENNTLSSSTPSMLSTAEIWRKVRQRIGQHAFAEAVKKTIILNVVSQVVILMILNF</sequence>
<dbReference type="RefSeq" id="WP_193539277.1">
    <property type="nucleotide sequence ID" value="NZ_JADCKF010000018.1"/>
</dbReference>
<reference evidence="1 2" key="1">
    <citation type="submission" date="2020-10" db="EMBL/GenBank/DDBJ databases">
        <title>ChiBAC.</title>
        <authorList>
            <person name="Zenner C."/>
            <person name="Hitch T.C.A."/>
            <person name="Clavel T."/>
        </authorList>
    </citation>
    <scope>NUCLEOTIDE SEQUENCE [LARGE SCALE GENOMIC DNA]</scope>
    <source>
        <strain evidence="1 2">DSM 107456</strain>
    </source>
</reference>
<comment type="caution">
    <text evidence="1">The sequence shown here is derived from an EMBL/GenBank/DDBJ whole genome shotgun (WGS) entry which is preliminary data.</text>
</comment>
<accession>A0ABR9REZ8</accession>
<evidence type="ECO:0000313" key="2">
    <source>
        <dbReference type="Proteomes" id="UP000806211"/>
    </source>
</evidence>
<dbReference type="EMBL" id="JADCKF010000018">
    <property type="protein sequence ID" value="MBE5057282.1"/>
    <property type="molecule type" value="Genomic_DNA"/>
</dbReference>
<evidence type="ECO:0000313" key="1">
    <source>
        <dbReference type="EMBL" id="MBE5057282.1"/>
    </source>
</evidence>